<dbReference type="EMBL" id="CAJNOR010005591">
    <property type="protein sequence ID" value="CAF1568973.1"/>
    <property type="molecule type" value="Genomic_DNA"/>
</dbReference>
<dbReference type="EMBL" id="CAJNOJ010000007">
    <property type="protein sequence ID" value="CAF0766376.1"/>
    <property type="molecule type" value="Genomic_DNA"/>
</dbReference>
<dbReference type="OrthoDB" id="10124618at2759"/>
<accession>A0A813QDV3</accession>
<keyword evidence="1" id="KW-0732">Signal</keyword>
<feature type="chain" id="PRO_5035597327" evidence="1">
    <location>
        <begin position="25"/>
        <end position="105"/>
    </location>
</feature>
<proteinExistence type="predicted"/>
<dbReference type="Proteomes" id="UP000663828">
    <property type="component" value="Unassembled WGS sequence"/>
</dbReference>
<evidence type="ECO:0000313" key="5">
    <source>
        <dbReference type="Proteomes" id="UP000663852"/>
    </source>
</evidence>
<dbReference type="AlphaFoldDB" id="A0A813QDV3"/>
<protein>
    <submittedName>
        <fullName evidence="2">Uncharacterized protein</fullName>
    </submittedName>
</protein>
<evidence type="ECO:0000313" key="4">
    <source>
        <dbReference type="Proteomes" id="UP000663828"/>
    </source>
</evidence>
<sequence>MSSLTSHFMKLLICVIFLCTFIRTQPLFASNIDDDEQAQIENLLLNNYADMADRYYPTSDKFLDYKQQHLLSPKQAYHSDDVHLAKRIIMLPRVGRRSVPSTSHE</sequence>
<evidence type="ECO:0000256" key="1">
    <source>
        <dbReference type="SAM" id="SignalP"/>
    </source>
</evidence>
<feature type="signal peptide" evidence="1">
    <location>
        <begin position="1"/>
        <end position="24"/>
    </location>
</feature>
<evidence type="ECO:0000313" key="3">
    <source>
        <dbReference type="EMBL" id="CAF1568973.1"/>
    </source>
</evidence>
<reference evidence="2" key="1">
    <citation type="submission" date="2021-02" db="EMBL/GenBank/DDBJ databases">
        <authorList>
            <person name="Nowell W R."/>
        </authorList>
    </citation>
    <scope>NUCLEOTIDE SEQUENCE</scope>
</reference>
<name>A0A813QDV3_ADIRI</name>
<gene>
    <name evidence="2" type="ORF">EDS130_LOCUS3072</name>
    <name evidence="3" type="ORF">XAT740_LOCUS44290</name>
</gene>
<dbReference type="Proteomes" id="UP000663852">
    <property type="component" value="Unassembled WGS sequence"/>
</dbReference>
<comment type="caution">
    <text evidence="2">The sequence shown here is derived from an EMBL/GenBank/DDBJ whole genome shotgun (WGS) entry which is preliminary data.</text>
</comment>
<organism evidence="2 5">
    <name type="scientific">Adineta ricciae</name>
    <name type="common">Rotifer</name>
    <dbReference type="NCBI Taxonomy" id="249248"/>
    <lineage>
        <taxon>Eukaryota</taxon>
        <taxon>Metazoa</taxon>
        <taxon>Spiralia</taxon>
        <taxon>Gnathifera</taxon>
        <taxon>Rotifera</taxon>
        <taxon>Eurotatoria</taxon>
        <taxon>Bdelloidea</taxon>
        <taxon>Adinetida</taxon>
        <taxon>Adinetidae</taxon>
        <taxon>Adineta</taxon>
    </lineage>
</organism>
<keyword evidence="4" id="KW-1185">Reference proteome</keyword>
<evidence type="ECO:0000313" key="2">
    <source>
        <dbReference type="EMBL" id="CAF0766376.1"/>
    </source>
</evidence>